<protein>
    <submittedName>
        <fullName evidence="1">Thioredoxin family protein</fullName>
    </submittedName>
</protein>
<organism evidence="1 2">
    <name type="scientific">Saccharopolyspora endophytica</name>
    <dbReference type="NCBI Taxonomy" id="543886"/>
    <lineage>
        <taxon>Bacteria</taxon>
        <taxon>Bacillati</taxon>
        <taxon>Actinomycetota</taxon>
        <taxon>Actinomycetes</taxon>
        <taxon>Pseudonocardiales</taxon>
        <taxon>Pseudonocardiaceae</taxon>
        <taxon>Saccharopolyspora</taxon>
    </lineage>
</organism>
<dbReference type="Proteomes" id="UP000674084">
    <property type="component" value="Unassembled WGS sequence"/>
</dbReference>
<proteinExistence type="predicted"/>
<keyword evidence="2" id="KW-1185">Reference proteome</keyword>
<evidence type="ECO:0000313" key="2">
    <source>
        <dbReference type="Proteomes" id="UP000674084"/>
    </source>
</evidence>
<dbReference type="EMBL" id="JAGPXE010000010">
    <property type="protein sequence ID" value="MBQ0926753.1"/>
    <property type="molecule type" value="Genomic_DNA"/>
</dbReference>
<gene>
    <name evidence="1" type="ORF">KBO27_22625</name>
</gene>
<reference evidence="1 2" key="1">
    <citation type="submission" date="2021-04" db="EMBL/GenBank/DDBJ databases">
        <title>Whole-genome sequencing of Saccharopolyspora endophytica KCTC 19397.</title>
        <authorList>
            <person name="Ay H."/>
            <person name="Saygin H."/>
            <person name="Sahin N."/>
        </authorList>
    </citation>
    <scope>NUCLEOTIDE SEQUENCE [LARGE SCALE GENOMIC DNA]</scope>
    <source>
        <strain evidence="1 2">KCTC 19397</strain>
    </source>
</reference>
<sequence>MDVELLYFAGCPNWPRAQERLSQALETVGHRDVEICLRTVETHQQAQALCFPGSPAIRINGHDEFPSAGQIYGLTCRVYAIPNGFTGAPTVDQLAHALTSAR</sequence>
<dbReference type="RefSeq" id="WP_210971889.1">
    <property type="nucleotide sequence ID" value="NZ_JAGPXE010000010.1"/>
</dbReference>
<name>A0ABS5DKD7_9PSEU</name>
<evidence type="ECO:0000313" key="1">
    <source>
        <dbReference type="EMBL" id="MBQ0926753.1"/>
    </source>
</evidence>
<comment type="caution">
    <text evidence="1">The sequence shown here is derived from an EMBL/GenBank/DDBJ whole genome shotgun (WGS) entry which is preliminary data.</text>
</comment>
<accession>A0ABS5DKD7</accession>